<evidence type="ECO:0000313" key="8">
    <source>
        <dbReference type="EMBL" id="KUI65976.1"/>
    </source>
</evidence>
<evidence type="ECO:0000256" key="3">
    <source>
        <dbReference type="ARBA" id="ARBA00022598"/>
    </source>
</evidence>
<dbReference type="InterPro" id="IPR000873">
    <property type="entry name" value="AMP-dep_synth/lig_dom"/>
</dbReference>
<keyword evidence="2" id="KW-0597">Phosphoprotein</keyword>
<dbReference type="Pfam" id="PF00501">
    <property type="entry name" value="AMP-binding"/>
    <property type="match status" value="2"/>
</dbReference>
<dbReference type="FunFam" id="3.40.50.980:FF:000001">
    <property type="entry name" value="Non-ribosomal peptide synthetase"/>
    <property type="match status" value="1"/>
</dbReference>
<evidence type="ECO:0000259" key="7">
    <source>
        <dbReference type="Pfam" id="PF00668"/>
    </source>
</evidence>
<dbReference type="GO" id="GO:0016874">
    <property type="term" value="F:ligase activity"/>
    <property type="evidence" value="ECO:0007669"/>
    <property type="project" value="UniProtKB-KW"/>
</dbReference>
<dbReference type="SUPFAM" id="SSF56801">
    <property type="entry name" value="Acetyl-CoA synthetase-like"/>
    <property type="match status" value="2"/>
</dbReference>
<dbReference type="InterPro" id="IPR042099">
    <property type="entry name" value="ANL_N_sf"/>
</dbReference>
<feature type="domain" description="AMP-dependent synthetase/ligase" evidence="5">
    <location>
        <begin position="301"/>
        <end position="452"/>
    </location>
</feature>
<feature type="domain" description="Condensation" evidence="7">
    <location>
        <begin position="877"/>
        <end position="1190"/>
    </location>
</feature>
<dbReference type="PANTHER" id="PTHR45527">
    <property type="entry name" value="NONRIBOSOMAL PEPTIDE SYNTHETASE"/>
    <property type="match status" value="1"/>
</dbReference>
<dbReference type="GO" id="GO:0005737">
    <property type="term" value="C:cytoplasm"/>
    <property type="evidence" value="ECO:0007669"/>
    <property type="project" value="TreeGrafter"/>
</dbReference>
<evidence type="ECO:0000256" key="2">
    <source>
        <dbReference type="ARBA" id="ARBA00022553"/>
    </source>
</evidence>
<sequence length="1728" mass="189692">MHRITEDHTNVIEVVAQPCHVKTSSTAVNITMEDITASLESSNGTEVESESDLSEHNRNSDSSKTFWAESLSNIPELAIHGIPVERHQEFQKAIHDSPVAINPSSLRSVADYLGVTINAVVYTAFGLVLYRHSQASSGTVIIAVKGDDEVYPLKLQLPPTTLVSEAIRQTYRLDTISASHAFIGYDNIRSEHTAAACDFKVAVAHEQVALEVTDDDFPISILLDIPQGQSISVITRHDTAISATKLQVILDHFVTALTNMVKSPELPLSEIDIISNSERALLLEKSKPKTKSVRDNIHRIFERQVELTPDVPALQFENSKPLSYVELNAAANRVARRIPSVRGSFVPVCQQRSANLIVSLVAILKTGAAYVVLDPETPQERNNFIVDDIGADFIIVDRSTSGRFAHELVIEDVMEQSSRAKDTNLGRICDPDDPVYVIYTSGSTGKPKGVLHGGCLCLASKDNLTTHIGRTINQMQINVIDVTPSTALLIEPGTVPCLRRMTVAGELINPALIPTWAGKLELLNAYGLSENTQVNWRRRMIPGQNPQSIGRPSDTTSSYVLVPGTTQLSPLLIPGELCLGGHQLAVHYINRPEKTAEAFIANPFAPGRLYRTGDMVVAHEDGSIEMVGRIDFQVKINGQRVEPGDSNAIIQTHGKIHTSSVVSATVGARKALVAVVVTKVDNVDWPVLRSELKSLLKQHIAGYMTPSYWLVEKELPLNINGKVDIPRLVKYVESLGRDYLLESSIGRTSKPNPPSSQVPNPDDNKHNLPEELSADASRLRDIWATVLGLETSCIRTQDHFQELGGSSFDAIRVASRAYQANLRVSVASILRLPLSKILIEPRKVGLGDELSDITPFSLLLRNSKLERTGIDDAFPTTALQDAFLADSLLGSSTYVYRRYYRMQGCRSSDIQATLKSLIPSYPLLRTTFLSDKSSFLQVIRRSAELSWEDLDISAEEFSLMPRRKMEQGGNFVCFSNLRDQVLAITMHHALFDFWSKDFLIDDLVSALEGRPILTRPSYAGYVHHLKQQNKTEMQEFWKSKLQGAVPSHLGYSGDENNVVTIDIPNSLQDIATSQNVSVPSLIYAAWGLILYMHTSKNDVTFGVTLSGRDAPVSGILRMPGPTISTIPFRTLIDPDKSLFDLARTIQGELWAWSGPAKLGIRDILKVSGHKTGLYDTMVNILTRDYSESTSRVPALIQCGPQEPNHIEVTMLEAELKSTGIQLRLLSRIQRDKASFIIRNVAEILNMVVRHPSVVPQLVLADINPTSTEEVLFLDSLSKEKPTEPNILAHTLIEKMASLHPDKTALQDMRGTKISYHDFNTYANNLSRHLLSKGATTDSIIPICLEKSPDTLIAILAVLKSGAAFTPLDPKNSKDRNDFIVSDAGAAVAITNNTNARVFAGFDGHVVNMDCLPILGKDSTYSLPDNLSPNKLAYVIYTSGSTGIPKGVQVSHAAVAASTEGMIEACNVNENWHVLWFLNYVFDASYFDVFTVLGSGGTISLADQETMVNDLAGCVNHFQVKQLMITPTIARLISPDEVPTLQALLVCGEPITPDVVSQWASRMDVYNGYGPTEATILMTVSKVKTDGSLESIGYPLKAVKASVLHPRTLKPVPYGAVGELCVSGTQVAMGYLNRPEITASSFKKMEDGTIIYRTGDIARWLPNGELECLGRKDSQIKLNGFRIELGEIESVILQKAGDLIESCVVGVAQIRKKAGLVVYYVPVETPEVL</sequence>
<dbReference type="Gene3D" id="3.30.559.10">
    <property type="entry name" value="Chloramphenicol acetyltransferase-like domain"/>
    <property type="match status" value="1"/>
</dbReference>
<reference evidence="8" key="1">
    <citation type="submission" date="2014-12" db="EMBL/GenBank/DDBJ databases">
        <title>Genome Sequence of Valsa Canker Pathogens Uncovers a Specific Adaption of Colonization on Woody Bark.</title>
        <authorList>
            <person name="Yin Z."/>
            <person name="Liu H."/>
            <person name="Gao X."/>
            <person name="Li Z."/>
            <person name="Song N."/>
            <person name="Ke X."/>
            <person name="Dai Q."/>
            <person name="Wu Y."/>
            <person name="Sun Y."/>
            <person name="Xu J.-R."/>
            <person name="Kang Z.K."/>
            <person name="Wang L."/>
            <person name="Huang L."/>
        </authorList>
    </citation>
    <scope>NUCLEOTIDE SEQUENCE [LARGE SCALE GENOMIC DNA]</scope>
    <source>
        <strain evidence="8">03-8</strain>
    </source>
</reference>
<dbReference type="GO" id="GO:0043041">
    <property type="term" value="P:amino acid activation for nonribosomal peptide biosynthetic process"/>
    <property type="evidence" value="ECO:0007669"/>
    <property type="project" value="TreeGrafter"/>
</dbReference>
<evidence type="ECO:0000256" key="1">
    <source>
        <dbReference type="ARBA" id="ARBA00022450"/>
    </source>
</evidence>
<evidence type="ECO:0000259" key="6">
    <source>
        <dbReference type="Pfam" id="PF00550"/>
    </source>
</evidence>
<dbReference type="GO" id="GO:0031177">
    <property type="term" value="F:phosphopantetheine binding"/>
    <property type="evidence" value="ECO:0007669"/>
    <property type="project" value="TreeGrafter"/>
</dbReference>
<feature type="region of interest" description="Disordered" evidence="4">
    <location>
        <begin position="39"/>
        <end position="61"/>
    </location>
</feature>
<feature type="domain" description="AMP-dependent synthetase/ligase" evidence="5">
    <location>
        <begin position="1293"/>
        <end position="1631"/>
    </location>
</feature>
<organism evidence="8 9">
    <name type="scientific">Cytospora mali</name>
    <name type="common">Apple Valsa canker fungus</name>
    <name type="synonym">Valsa mali</name>
    <dbReference type="NCBI Taxonomy" id="578113"/>
    <lineage>
        <taxon>Eukaryota</taxon>
        <taxon>Fungi</taxon>
        <taxon>Dikarya</taxon>
        <taxon>Ascomycota</taxon>
        <taxon>Pezizomycotina</taxon>
        <taxon>Sordariomycetes</taxon>
        <taxon>Sordariomycetidae</taxon>
        <taxon>Diaporthales</taxon>
        <taxon>Cytosporaceae</taxon>
        <taxon>Cytospora</taxon>
    </lineage>
</organism>
<proteinExistence type="predicted"/>
<feature type="domain" description="Carrier" evidence="6">
    <location>
        <begin position="778"/>
        <end position="831"/>
    </location>
</feature>
<dbReference type="InterPro" id="IPR023213">
    <property type="entry name" value="CAT-like_dom_sf"/>
</dbReference>
<dbReference type="NCBIfam" id="TIGR01733">
    <property type="entry name" value="AA-adenyl-dom"/>
    <property type="match status" value="1"/>
</dbReference>
<dbReference type="PROSITE" id="PS00455">
    <property type="entry name" value="AMP_BINDING"/>
    <property type="match status" value="2"/>
</dbReference>
<dbReference type="Pfam" id="PF00668">
    <property type="entry name" value="Condensation"/>
    <property type="match status" value="1"/>
</dbReference>
<dbReference type="SUPFAM" id="SSF47336">
    <property type="entry name" value="ACP-like"/>
    <property type="match status" value="1"/>
</dbReference>
<dbReference type="PANTHER" id="PTHR45527:SF1">
    <property type="entry name" value="FATTY ACID SYNTHASE"/>
    <property type="match status" value="1"/>
</dbReference>
<dbReference type="Gene3D" id="3.30.559.30">
    <property type="entry name" value="Nonribosomal peptide synthetase, condensation domain"/>
    <property type="match status" value="2"/>
</dbReference>
<dbReference type="Proteomes" id="UP000078559">
    <property type="component" value="Chromosome 2"/>
</dbReference>
<dbReference type="OrthoDB" id="416786at2759"/>
<dbReference type="InterPro" id="IPR010071">
    <property type="entry name" value="AA_adenyl_dom"/>
</dbReference>
<dbReference type="Gene3D" id="3.40.50.12780">
    <property type="entry name" value="N-terminal domain of ligase-like"/>
    <property type="match status" value="3"/>
</dbReference>
<keyword evidence="9" id="KW-1185">Reference proteome</keyword>
<dbReference type="InterPro" id="IPR045851">
    <property type="entry name" value="AMP-bd_C_sf"/>
</dbReference>
<keyword evidence="3" id="KW-0436">Ligase</keyword>
<gene>
    <name evidence="8" type="ORF">VM1G_02319</name>
</gene>
<dbReference type="Gene3D" id="1.10.1200.10">
    <property type="entry name" value="ACP-like"/>
    <property type="match status" value="1"/>
</dbReference>
<dbReference type="SUPFAM" id="SSF52777">
    <property type="entry name" value="CoA-dependent acyltransferases"/>
    <property type="match status" value="3"/>
</dbReference>
<dbReference type="EMBL" id="CM003099">
    <property type="protein sequence ID" value="KUI65976.1"/>
    <property type="molecule type" value="Genomic_DNA"/>
</dbReference>
<name>A0A194VP66_CYTMA</name>
<dbReference type="InterPro" id="IPR001242">
    <property type="entry name" value="Condensation_dom"/>
</dbReference>
<evidence type="ECO:0000256" key="4">
    <source>
        <dbReference type="SAM" id="MobiDB-lite"/>
    </source>
</evidence>
<dbReference type="SMR" id="A0A194VP66"/>
<protein>
    <submittedName>
        <fullName evidence="8">Nonribosomal peptide synthetase 7</fullName>
    </submittedName>
</protein>
<keyword evidence="1" id="KW-0596">Phosphopantetheine</keyword>
<dbReference type="GO" id="GO:0044550">
    <property type="term" value="P:secondary metabolite biosynthetic process"/>
    <property type="evidence" value="ECO:0007669"/>
    <property type="project" value="TreeGrafter"/>
</dbReference>
<dbReference type="Gene3D" id="3.30.300.30">
    <property type="match status" value="2"/>
</dbReference>
<feature type="region of interest" description="Disordered" evidence="4">
    <location>
        <begin position="743"/>
        <end position="769"/>
    </location>
</feature>
<dbReference type="CDD" id="cd05918">
    <property type="entry name" value="A_NRPS_SidN3_like"/>
    <property type="match status" value="1"/>
</dbReference>
<dbReference type="InterPro" id="IPR009081">
    <property type="entry name" value="PP-bd_ACP"/>
</dbReference>
<dbReference type="InterPro" id="IPR036736">
    <property type="entry name" value="ACP-like_sf"/>
</dbReference>
<evidence type="ECO:0000259" key="5">
    <source>
        <dbReference type="Pfam" id="PF00501"/>
    </source>
</evidence>
<dbReference type="Pfam" id="PF00550">
    <property type="entry name" value="PP-binding"/>
    <property type="match status" value="1"/>
</dbReference>
<evidence type="ECO:0000313" key="9">
    <source>
        <dbReference type="Proteomes" id="UP000078559"/>
    </source>
</evidence>
<accession>A0A194VP66</accession>
<dbReference type="InterPro" id="IPR020845">
    <property type="entry name" value="AMP-binding_CS"/>
</dbReference>